<reference evidence="4 5" key="1">
    <citation type="submission" date="2020-08" db="EMBL/GenBank/DDBJ databases">
        <title>Genomic Encyclopedia of Type Strains, Phase IV (KMG-V): Genome sequencing to study the core and pangenomes of soil and plant-associated prokaryotes.</title>
        <authorList>
            <person name="Whitman W."/>
        </authorList>
    </citation>
    <scope>NUCLEOTIDE SEQUENCE [LARGE SCALE GENOMIC DNA]</scope>
    <source>
        <strain evidence="2 5">SEMIA 444</strain>
        <strain evidence="1 4">SEMIA 448</strain>
        <strain evidence="3 6">SEMIA 452</strain>
    </source>
</reference>
<proteinExistence type="predicted"/>
<evidence type="ECO:0000313" key="5">
    <source>
        <dbReference type="Proteomes" id="UP000524535"/>
    </source>
</evidence>
<keyword evidence="5" id="KW-1185">Reference proteome</keyword>
<accession>A0A7W6WPJ6</accession>
<dbReference type="EMBL" id="JACIHM010000002">
    <property type="protein sequence ID" value="MBB4446107.1"/>
    <property type="molecule type" value="Genomic_DNA"/>
</dbReference>
<dbReference type="RefSeq" id="WP_183822639.1">
    <property type="nucleotide sequence ID" value="NZ_JACIGW010000002.1"/>
</dbReference>
<dbReference type="Proteomes" id="UP000520770">
    <property type="component" value="Unassembled WGS sequence"/>
</dbReference>
<dbReference type="Proteomes" id="UP000524535">
    <property type="component" value="Unassembled WGS sequence"/>
</dbReference>
<dbReference type="EMBL" id="JACIGY010000002">
    <property type="protein sequence ID" value="MBB4411418.1"/>
    <property type="molecule type" value="Genomic_DNA"/>
</dbReference>
<protein>
    <submittedName>
        <fullName evidence="1">Uncharacterized protein</fullName>
    </submittedName>
</protein>
<dbReference type="EMBL" id="JACIGW010000002">
    <property type="protein sequence ID" value="MBB4348181.1"/>
    <property type="molecule type" value="Genomic_DNA"/>
</dbReference>
<gene>
    <name evidence="2" type="ORF">GGE31_001923</name>
    <name evidence="1" type="ORF">GGE33_001923</name>
    <name evidence="3" type="ORF">GGE35_001923</name>
</gene>
<evidence type="ECO:0000313" key="3">
    <source>
        <dbReference type="EMBL" id="MBB4446107.1"/>
    </source>
</evidence>
<evidence type="ECO:0000313" key="1">
    <source>
        <dbReference type="EMBL" id="MBB4348181.1"/>
    </source>
</evidence>
<dbReference type="AlphaFoldDB" id="A0A7W6WPJ6"/>
<evidence type="ECO:0000313" key="6">
    <source>
        <dbReference type="Proteomes" id="UP000576087"/>
    </source>
</evidence>
<sequence length="62" mass="7106">MMAESVIAAGDILMIRRVYCQLRAEGWEDAGDPRRLAANLIYLYKIGVRQEKHLLELAPYLT</sequence>
<evidence type="ECO:0000313" key="4">
    <source>
        <dbReference type="Proteomes" id="UP000520770"/>
    </source>
</evidence>
<evidence type="ECO:0000313" key="2">
    <source>
        <dbReference type="EMBL" id="MBB4411418.1"/>
    </source>
</evidence>
<organism evidence="1 4">
    <name type="scientific">Aliirhizobium cellulosilyticum</name>
    <dbReference type="NCBI Taxonomy" id="393664"/>
    <lineage>
        <taxon>Bacteria</taxon>
        <taxon>Pseudomonadati</taxon>
        <taxon>Pseudomonadota</taxon>
        <taxon>Alphaproteobacteria</taxon>
        <taxon>Hyphomicrobiales</taxon>
        <taxon>Rhizobiaceae</taxon>
        <taxon>Aliirhizobium</taxon>
    </lineage>
</organism>
<dbReference type="Proteomes" id="UP000576087">
    <property type="component" value="Unassembled WGS sequence"/>
</dbReference>
<comment type="caution">
    <text evidence="1">The sequence shown here is derived from an EMBL/GenBank/DDBJ whole genome shotgun (WGS) entry which is preliminary data.</text>
</comment>
<name>A0A7W6WPJ6_9HYPH</name>